<accession>A0A2I0QW19</accession>
<reference evidence="2 3" key="1">
    <citation type="submission" date="2017-06" db="EMBL/GenBank/DDBJ databases">
        <title>the draft geome sequence of Illustriluteabacillus marina B3227.</title>
        <authorList>
            <person name="He R.-H."/>
            <person name="Du Z.-J."/>
        </authorList>
    </citation>
    <scope>NUCLEOTIDE SEQUENCE [LARGE SCALE GENOMIC DNA]</scope>
    <source>
        <strain evidence="2 3">B3227</strain>
    </source>
</reference>
<keyword evidence="3" id="KW-1185">Reference proteome</keyword>
<keyword evidence="2" id="KW-0808">Transferase</keyword>
<evidence type="ECO:0000259" key="1">
    <source>
        <dbReference type="Pfam" id="PF23648"/>
    </source>
</evidence>
<proteinExistence type="predicted"/>
<dbReference type="Pfam" id="PF23648">
    <property type="entry name" value="DUF7147"/>
    <property type="match status" value="1"/>
</dbReference>
<gene>
    <name evidence="2" type="ORF">CEY16_01800</name>
</gene>
<feature type="domain" description="DUF7147" evidence="1">
    <location>
        <begin position="1"/>
        <end position="125"/>
    </location>
</feature>
<dbReference type="OrthoDB" id="2427086at2"/>
<evidence type="ECO:0000313" key="2">
    <source>
        <dbReference type="EMBL" id="PKR78514.1"/>
    </source>
</evidence>
<dbReference type="AlphaFoldDB" id="A0A2I0QW19"/>
<dbReference type="EMBL" id="PJNH01000001">
    <property type="protein sequence ID" value="PKR78514.1"/>
    <property type="molecule type" value="Genomic_DNA"/>
</dbReference>
<comment type="caution">
    <text evidence="2">The sequence shown here is derived from an EMBL/GenBank/DDBJ whole genome shotgun (WGS) entry which is preliminary data.</text>
</comment>
<dbReference type="GO" id="GO:0016301">
    <property type="term" value="F:kinase activity"/>
    <property type="evidence" value="ECO:0007669"/>
    <property type="project" value="UniProtKB-KW"/>
</dbReference>
<organism evidence="2 3">
    <name type="scientific">Halalkalibacillus sediminis</name>
    <dbReference type="NCBI Taxonomy" id="2018042"/>
    <lineage>
        <taxon>Bacteria</taxon>
        <taxon>Bacillati</taxon>
        <taxon>Bacillota</taxon>
        <taxon>Bacilli</taxon>
        <taxon>Bacillales</taxon>
        <taxon>Bacillaceae</taxon>
        <taxon>Halalkalibacillus</taxon>
    </lineage>
</organism>
<dbReference type="InterPro" id="IPR055571">
    <property type="entry name" value="DUF7147"/>
</dbReference>
<dbReference type="RefSeq" id="WP_101330258.1">
    <property type="nucleotide sequence ID" value="NZ_PJNH01000001.1"/>
</dbReference>
<name>A0A2I0QW19_9BACI</name>
<keyword evidence="2" id="KW-0418">Kinase</keyword>
<dbReference type="Proteomes" id="UP000243524">
    <property type="component" value="Unassembled WGS sequence"/>
</dbReference>
<evidence type="ECO:0000313" key="3">
    <source>
        <dbReference type="Proteomes" id="UP000243524"/>
    </source>
</evidence>
<protein>
    <submittedName>
        <fullName evidence="2">Methylthioribose kinase</fullName>
    </submittedName>
</protein>
<sequence length="128" mass="14989">MTQRFIKLGDGYGDVYELFTLINNMEERVQHLIVFHNNDEKPKSSLAAIFKPTEKGAFQPIYICLEGIPRTENGKPNVRLDEFKHISERIQKKLIEIEVPPSSSYHEEEIYFQHLISILRLNHLLKPL</sequence>